<dbReference type="EMBL" id="PUHQ01000070">
    <property type="protein sequence ID" value="KAG0658142.1"/>
    <property type="molecule type" value="Genomic_DNA"/>
</dbReference>
<keyword evidence="10" id="KW-0010">Activator</keyword>
<evidence type="ECO:0000256" key="4">
    <source>
        <dbReference type="ARBA" id="ARBA00022741"/>
    </source>
</evidence>
<feature type="compositionally biased region" description="Low complexity" evidence="17">
    <location>
        <begin position="568"/>
        <end position="583"/>
    </location>
</feature>
<evidence type="ECO:0000256" key="3">
    <source>
        <dbReference type="ARBA" id="ARBA00019805"/>
    </source>
</evidence>
<feature type="compositionally biased region" description="Low complexity" evidence="17">
    <location>
        <begin position="1494"/>
        <end position="1505"/>
    </location>
</feature>
<evidence type="ECO:0000256" key="1">
    <source>
        <dbReference type="ARBA" id="ARBA00004123"/>
    </source>
</evidence>
<evidence type="ECO:0000256" key="11">
    <source>
        <dbReference type="ARBA" id="ARBA00023163"/>
    </source>
</evidence>
<dbReference type="InterPro" id="IPR027417">
    <property type="entry name" value="P-loop_NTPase"/>
</dbReference>
<dbReference type="InterPro" id="IPR001650">
    <property type="entry name" value="Helicase_C-like"/>
</dbReference>
<proteinExistence type="inferred from homology"/>
<evidence type="ECO:0000256" key="7">
    <source>
        <dbReference type="ARBA" id="ARBA00022840"/>
    </source>
</evidence>
<evidence type="ECO:0000256" key="17">
    <source>
        <dbReference type="SAM" id="MobiDB-lite"/>
    </source>
</evidence>
<dbReference type="InterPro" id="IPR038718">
    <property type="entry name" value="SNF2-like_sf"/>
</dbReference>
<feature type="region of interest" description="Disordered" evidence="17">
    <location>
        <begin position="1"/>
        <end position="110"/>
    </location>
</feature>
<dbReference type="InterPro" id="IPR020838">
    <property type="entry name" value="DBINO"/>
</dbReference>
<evidence type="ECO:0000256" key="2">
    <source>
        <dbReference type="ARBA" id="ARBA00007025"/>
    </source>
</evidence>
<dbReference type="OrthoDB" id="372624at2759"/>
<feature type="region of interest" description="Disordered" evidence="17">
    <location>
        <begin position="1458"/>
        <end position="1507"/>
    </location>
</feature>
<evidence type="ECO:0000313" key="22">
    <source>
        <dbReference type="Proteomes" id="UP000777482"/>
    </source>
</evidence>
<reference evidence="21 22" key="1">
    <citation type="submission" date="2020-11" db="EMBL/GenBank/DDBJ databases">
        <title>Kefir isolates.</title>
        <authorList>
            <person name="Marcisauskas S."/>
            <person name="Kim Y."/>
            <person name="Blasche S."/>
        </authorList>
    </citation>
    <scope>NUCLEOTIDE SEQUENCE [LARGE SCALE GENOMIC DNA]</scope>
    <source>
        <strain evidence="21 22">KR</strain>
    </source>
</reference>
<evidence type="ECO:0000256" key="10">
    <source>
        <dbReference type="ARBA" id="ARBA00023159"/>
    </source>
</evidence>
<dbReference type="PROSITE" id="PS51194">
    <property type="entry name" value="HELICASE_CTER"/>
    <property type="match status" value="1"/>
</dbReference>
<dbReference type="InterPro" id="IPR014001">
    <property type="entry name" value="Helicase_ATP-bd"/>
</dbReference>
<keyword evidence="11" id="KW-0804">Transcription</keyword>
<dbReference type="SMART" id="SM00487">
    <property type="entry name" value="DEXDc"/>
    <property type="match status" value="1"/>
</dbReference>
<comment type="domain">
    <text evidence="15">The DBINO region is involved in binding to DNA.</text>
</comment>
<dbReference type="InterPro" id="IPR049730">
    <property type="entry name" value="SNF2/RAD54-like_C"/>
</dbReference>
<dbReference type="FunFam" id="3.40.50.10810:FF:000022">
    <property type="entry name" value="Blast:Putative DNA helicase Ino80"/>
    <property type="match status" value="1"/>
</dbReference>
<dbReference type="PROSITE" id="PS51413">
    <property type="entry name" value="DBINO"/>
    <property type="match status" value="1"/>
</dbReference>
<dbReference type="InterPro" id="IPR000330">
    <property type="entry name" value="SNF2_N"/>
</dbReference>
<feature type="coiled-coil region" evidence="16">
    <location>
        <begin position="507"/>
        <end position="543"/>
    </location>
</feature>
<evidence type="ECO:0000256" key="15">
    <source>
        <dbReference type="RuleBase" id="RU368001"/>
    </source>
</evidence>
<gene>
    <name evidence="21" type="primary">INO80</name>
    <name evidence="21" type="ORF">C6P46_006018</name>
</gene>
<dbReference type="GO" id="GO:0005524">
    <property type="term" value="F:ATP binding"/>
    <property type="evidence" value="ECO:0007669"/>
    <property type="project" value="UniProtKB-UniRule"/>
</dbReference>
<feature type="domain" description="Helicase ATP-binding" evidence="18">
    <location>
        <begin position="708"/>
        <end position="880"/>
    </location>
</feature>
<comment type="caution">
    <text evidence="21">The sequence shown here is derived from an EMBL/GenBank/DDBJ whole genome shotgun (WGS) entry which is preliminary data.</text>
</comment>
<evidence type="ECO:0000313" key="21">
    <source>
        <dbReference type="EMBL" id="KAG0658142.1"/>
    </source>
</evidence>
<evidence type="ECO:0000259" key="20">
    <source>
        <dbReference type="PROSITE" id="PS51413"/>
    </source>
</evidence>
<comment type="subcellular location">
    <subcellularLocation>
        <location evidence="1 15">Nucleus</location>
    </subcellularLocation>
</comment>
<keyword evidence="8" id="KW-0805">Transcription regulation</keyword>
<feature type="region of interest" description="Disordered" evidence="17">
    <location>
        <begin position="194"/>
        <end position="241"/>
    </location>
</feature>
<feature type="region of interest" description="Disordered" evidence="17">
    <location>
        <begin position="284"/>
        <end position="312"/>
    </location>
</feature>
<comment type="similarity">
    <text evidence="2 15">Belongs to the SNF2/RAD54 helicase family.</text>
</comment>
<comment type="subunit">
    <text evidence="15">Component of the INO80 chromatin-remodeling complex.</text>
</comment>
<evidence type="ECO:0000256" key="8">
    <source>
        <dbReference type="ARBA" id="ARBA00023015"/>
    </source>
</evidence>
<dbReference type="SUPFAM" id="SSF52540">
    <property type="entry name" value="P-loop containing nucleoside triphosphate hydrolases"/>
    <property type="match status" value="2"/>
</dbReference>
<feature type="compositionally biased region" description="Low complexity" evidence="17">
    <location>
        <begin position="1544"/>
        <end position="1561"/>
    </location>
</feature>
<feature type="region of interest" description="Disordered" evidence="17">
    <location>
        <begin position="332"/>
        <end position="429"/>
    </location>
</feature>
<keyword evidence="5 15" id="KW-0227">DNA damage</keyword>
<keyword evidence="22" id="KW-1185">Reference proteome</keyword>
<comment type="function">
    <text evidence="15">ATPase component of the INO80 complex which remodels chromatin by shifting nucleosomes and is involved in DNA repair.</text>
</comment>
<evidence type="ECO:0000256" key="9">
    <source>
        <dbReference type="ARBA" id="ARBA00023125"/>
    </source>
</evidence>
<feature type="domain" description="DBINO" evidence="20">
    <location>
        <begin position="436"/>
        <end position="560"/>
    </location>
</feature>
<dbReference type="PANTHER" id="PTHR45685">
    <property type="entry name" value="HELICASE SRCAP-RELATED"/>
    <property type="match status" value="1"/>
</dbReference>
<keyword evidence="21" id="KW-0347">Helicase</keyword>
<evidence type="ECO:0000256" key="5">
    <source>
        <dbReference type="ARBA" id="ARBA00022763"/>
    </source>
</evidence>
<accession>A0A9P6VZM2</accession>
<dbReference type="CDD" id="cd18793">
    <property type="entry name" value="SF2_C_SNF"/>
    <property type="match status" value="1"/>
</dbReference>
<feature type="compositionally biased region" description="Low complexity" evidence="17">
    <location>
        <begin position="642"/>
        <end position="664"/>
    </location>
</feature>
<dbReference type="Proteomes" id="UP000777482">
    <property type="component" value="Unassembled WGS sequence"/>
</dbReference>
<sequence>MSSLSHLLDGSNGVNGGFSSPAGANSSYAATPVAPKPKRKRPSRAAAAFIDEEDIANRRSSLRQSTRPRRYDDELYEDDGSYLAVDRTNGRASETTNGGADDLPSDEEGDGLLKATSHIWREPLQAYISDLHARRRQVEQDVEDAEASRRFLVAARAVDMAERRLPAMRERQAVRLVQVQQEREIRAREDALAAARAHAEESTRTKKDVDREERLRKQREAARKKREEDRLKREHDNEQRRLRAEEARIAKLREAERYAALTPEEKEAEDRALAEKLAREREATAARLREQEEELLASGRGARKRRKAGDDLEADAVDALSSFGMYAEFDELEDDDSGVYDAPGGKGRKGKSGSRRSSSFAPEAYGVPQLPPGAYAGPDGQYYDASGAPLEWPPAGTSGSPRIPFDGLNGDGDAEMTKSSSSKKRVKSAEELERKLWTQIARRDIPRVFKIQQQSTTSRQFFAKRLSSVVAREARRAATRTKNTKDVQTRAKRVMREMQMFLRGNEKREREARKKAEKEALEKARREEEVREAKRQARKLNFLITQTELYSHFVGSKIKTSEAEDSADTASEAKPAQQQQPSASLLAAMNANDAEGDLRDLNFDEDDEENAARHAKRNAQAAIDAARNAASAFDAAAKEANAAPDGATGSAPTASGSGSNANAPLDLDGAELNFQNPELGGEKVVVTQPKMLACTLKEYQLKGLNWLANLYEQGINGILADEMGLGKTVQSISLMAYLAEVHNIWGPFLVISPASTLHNWVQEITKFVPNLKALPYWGTVKDRQVLRKFWNRKSIRYDRDTPFHVVVTSYQLAVADEKYFNQVKWQYMVLDEAQAIKSSGSTRWKTLLGFRCRNRLLLTGTPIQNSMHELWALLHFIMPSLFDSHDEFSEWFSQGIEGGADSKGGMNEHQLRRLHMILKPFMLRRIKKNVQNELGDKIEIDVYCDLTPRQKAMYRTLKENISITDLVARASSLNDDDSVKRLMNLIMQFRKVCNHPELFERADVTAPFAFATFNKTASLIRDPDVLDVPYATHSVIEYNLPKTLYRDGGLLHVPGPNSRAGSDSFHLGRLMNIWQPDYVQQSLQSEDSPFAFSRHLDMSPSDLHRAVTSHGILRLGLALQRQQDYQDSVTYASVHDDDVEKSAFSLVLPPKASLLSRSDLGGGSGLVPLGEIERNYRLTSPLNRPDARFYYDPAVAPTIGATCSDRSFAYDEDRVRFDPLFHAAFFGLPPASRESIGDVRRYQAALPGMPAQGILDVSDPTQLPLPSMLVPQLQKLILDSGKLAKLDALLTKLKAEGHRCLIYFQMTRMIDLFEEYLAFRQYKYLRLDGNSTISERRDMVTDWQTKPELFIFLLSTRAGGLGINLTAADTVIFYDSDWNPSNDAQAMDRAHRLGQTKQVTVYRLITKDTVDERIVQLARNKKLVQDAVVGSSGAAAPSEGPAKANEVVSLLLNDTELEESLRQAEERRKRNEEIKREDGKRGAQKRQDNRRQKQAAAAEMAQKPSAWEDAVDDEDGMSFFANVNQTAANDDDAEQPPASGTASGTETPQPPAQAQGQAQPEAKPKPARKRKPELDENGQPIQKRKRRSRAEMEIFRAEEAERKRQREEERLAKKAAKAGK</sequence>
<keyword evidence="4" id="KW-0547">Nucleotide-binding</keyword>
<keyword evidence="16" id="KW-0175">Coiled coil</keyword>
<dbReference type="GO" id="GO:0006281">
    <property type="term" value="P:DNA repair"/>
    <property type="evidence" value="ECO:0007669"/>
    <property type="project" value="UniProtKB-UniRule"/>
</dbReference>
<dbReference type="Pfam" id="PF13892">
    <property type="entry name" value="DBINO"/>
    <property type="match status" value="1"/>
</dbReference>
<name>A0A9P6VZM2_RHOMI</name>
<evidence type="ECO:0000259" key="18">
    <source>
        <dbReference type="PROSITE" id="PS51192"/>
    </source>
</evidence>
<dbReference type="SMART" id="SM00490">
    <property type="entry name" value="HELICc"/>
    <property type="match status" value="1"/>
</dbReference>
<dbReference type="GO" id="GO:0004386">
    <property type="term" value="F:helicase activity"/>
    <property type="evidence" value="ECO:0007669"/>
    <property type="project" value="UniProtKB-KW"/>
</dbReference>
<evidence type="ECO:0000259" key="19">
    <source>
        <dbReference type="PROSITE" id="PS51194"/>
    </source>
</evidence>
<keyword evidence="7 15" id="KW-0067">ATP-binding</keyword>
<evidence type="ECO:0000256" key="16">
    <source>
        <dbReference type="SAM" id="Coils"/>
    </source>
</evidence>
<feature type="region of interest" description="Disordered" evidence="17">
    <location>
        <begin position="642"/>
        <end position="668"/>
    </location>
</feature>
<dbReference type="InterPro" id="IPR050520">
    <property type="entry name" value="INO80/SWR1_helicase"/>
</dbReference>
<feature type="compositionally biased region" description="Basic and acidic residues" evidence="17">
    <location>
        <begin position="1589"/>
        <end position="1612"/>
    </location>
</feature>
<dbReference type="PROSITE" id="PS51192">
    <property type="entry name" value="HELICASE_ATP_BIND_1"/>
    <property type="match status" value="1"/>
</dbReference>
<dbReference type="EC" id="3.6.4.-" evidence="15"/>
<feature type="region of interest" description="Disordered" evidence="17">
    <location>
        <begin position="561"/>
        <end position="583"/>
    </location>
</feature>
<dbReference type="GO" id="GO:0003677">
    <property type="term" value="F:DNA binding"/>
    <property type="evidence" value="ECO:0007669"/>
    <property type="project" value="UniProtKB-UniRule"/>
</dbReference>
<dbReference type="Gene3D" id="3.40.50.10810">
    <property type="entry name" value="Tandem AAA-ATPase domain"/>
    <property type="match status" value="1"/>
</dbReference>
<organism evidence="21 22">
    <name type="scientific">Rhodotorula mucilaginosa</name>
    <name type="common">Yeast</name>
    <name type="synonym">Rhodotorula rubra</name>
    <dbReference type="NCBI Taxonomy" id="5537"/>
    <lineage>
        <taxon>Eukaryota</taxon>
        <taxon>Fungi</taxon>
        <taxon>Dikarya</taxon>
        <taxon>Basidiomycota</taxon>
        <taxon>Pucciniomycotina</taxon>
        <taxon>Microbotryomycetes</taxon>
        <taxon>Sporidiobolales</taxon>
        <taxon>Sporidiobolaceae</taxon>
        <taxon>Rhodotorula</taxon>
    </lineage>
</organism>
<dbReference type="GO" id="GO:0042393">
    <property type="term" value="F:histone binding"/>
    <property type="evidence" value="ECO:0007669"/>
    <property type="project" value="TreeGrafter"/>
</dbReference>
<dbReference type="Pfam" id="PF00176">
    <property type="entry name" value="SNF2-rel_dom"/>
    <property type="match status" value="1"/>
</dbReference>
<dbReference type="GO" id="GO:0006338">
    <property type="term" value="P:chromatin remodeling"/>
    <property type="evidence" value="ECO:0007669"/>
    <property type="project" value="UniProtKB-UniRule"/>
</dbReference>
<evidence type="ECO:0000256" key="12">
    <source>
        <dbReference type="ARBA" id="ARBA00023204"/>
    </source>
</evidence>
<protein>
    <recommendedName>
        <fullName evidence="3 15">Chromatin-remodeling ATPase INO80</fullName>
        <ecNumber evidence="15">3.6.4.-</ecNumber>
    </recommendedName>
</protein>
<dbReference type="GO" id="GO:0031011">
    <property type="term" value="C:Ino80 complex"/>
    <property type="evidence" value="ECO:0007669"/>
    <property type="project" value="UniProtKB-UniRule"/>
</dbReference>
<evidence type="ECO:0000256" key="13">
    <source>
        <dbReference type="ARBA" id="ARBA00023242"/>
    </source>
</evidence>
<comment type="catalytic activity">
    <reaction evidence="14 15">
        <text>ATP + H2O = ADP + phosphate + H(+)</text>
        <dbReference type="Rhea" id="RHEA:13065"/>
        <dbReference type="ChEBI" id="CHEBI:15377"/>
        <dbReference type="ChEBI" id="CHEBI:15378"/>
        <dbReference type="ChEBI" id="CHEBI:30616"/>
        <dbReference type="ChEBI" id="CHEBI:43474"/>
        <dbReference type="ChEBI" id="CHEBI:456216"/>
    </reaction>
</comment>
<keyword evidence="6 15" id="KW-0378">Hydrolase</keyword>
<evidence type="ECO:0000256" key="14">
    <source>
        <dbReference type="ARBA" id="ARBA00049360"/>
    </source>
</evidence>
<feature type="domain" description="Helicase C-terminal" evidence="19">
    <location>
        <begin position="1285"/>
        <end position="1435"/>
    </location>
</feature>
<dbReference type="FunFam" id="3.40.50.300:FF:001445">
    <property type="entry name" value="Chromatin-remodeling ATPase INO80"/>
    <property type="match status" value="1"/>
</dbReference>
<feature type="region of interest" description="Disordered" evidence="17">
    <location>
        <begin position="1522"/>
        <end position="1620"/>
    </location>
</feature>
<evidence type="ECO:0000256" key="6">
    <source>
        <dbReference type="ARBA" id="ARBA00022801"/>
    </source>
</evidence>
<keyword evidence="12 15" id="KW-0234">DNA repair</keyword>
<dbReference type="PANTHER" id="PTHR45685:SF2">
    <property type="entry name" value="CHROMATIN-REMODELING ATPASE INO80"/>
    <property type="match status" value="1"/>
</dbReference>
<dbReference type="Gene3D" id="3.40.50.300">
    <property type="entry name" value="P-loop containing nucleotide triphosphate hydrolases"/>
    <property type="match status" value="2"/>
</dbReference>
<dbReference type="Pfam" id="PF00271">
    <property type="entry name" value="Helicase_C"/>
    <property type="match status" value="1"/>
</dbReference>
<keyword evidence="13" id="KW-0539">Nucleus</keyword>
<keyword evidence="9 15" id="KW-0238">DNA-binding</keyword>
<feature type="compositionally biased region" description="Basic and acidic residues" evidence="17">
    <location>
        <begin position="1459"/>
        <end position="1491"/>
    </location>
</feature>
<dbReference type="GO" id="GO:0016887">
    <property type="term" value="F:ATP hydrolysis activity"/>
    <property type="evidence" value="ECO:0007669"/>
    <property type="project" value="TreeGrafter"/>
</dbReference>